<protein>
    <submittedName>
        <fullName evidence="2">Uncharacterized protein</fullName>
    </submittedName>
</protein>
<keyword evidence="3" id="KW-1185">Reference proteome</keyword>
<proteinExistence type="predicted"/>
<dbReference type="EMBL" id="JAMKFB020000014">
    <property type="protein sequence ID" value="KAL0176480.1"/>
    <property type="molecule type" value="Genomic_DNA"/>
</dbReference>
<evidence type="ECO:0000313" key="3">
    <source>
        <dbReference type="Proteomes" id="UP001529510"/>
    </source>
</evidence>
<feature type="compositionally biased region" description="Polar residues" evidence="1">
    <location>
        <begin position="47"/>
        <end position="59"/>
    </location>
</feature>
<name>A0ABD0PRQ0_CIRMR</name>
<organism evidence="2 3">
    <name type="scientific">Cirrhinus mrigala</name>
    <name type="common">Mrigala</name>
    <dbReference type="NCBI Taxonomy" id="683832"/>
    <lineage>
        <taxon>Eukaryota</taxon>
        <taxon>Metazoa</taxon>
        <taxon>Chordata</taxon>
        <taxon>Craniata</taxon>
        <taxon>Vertebrata</taxon>
        <taxon>Euteleostomi</taxon>
        <taxon>Actinopterygii</taxon>
        <taxon>Neopterygii</taxon>
        <taxon>Teleostei</taxon>
        <taxon>Ostariophysi</taxon>
        <taxon>Cypriniformes</taxon>
        <taxon>Cyprinidae</taxon>
        <taxon>Labeoninae</taxon>
        <taxon>Labeonini</taxon>
        <taxon>Cirrhinus</taxon>
    </lineage>
</organism>
<evidence type="ECO:0000313" key="2">
    <source>
        <dbReference type="EMBL" id="KAL0176480.1"/>
    </source>
</evidence>
<evidence type="ECO:0000256" key="1">
    <source>
        <dbReference type="SAM" id="MobiDB-lite"/>
    </source>
</evidence>
<feature type="compositionally biased region" description="Basic and acidic residues" evidence="1">
    <location>
        <begin position="30"/>
        <end position="46"/>
    </location>
</feature>
<comment type="caution">
    <text evidence="2">The sequence shown here is derived from an EMBL/GenBank/DDBJ whole genome shotgun (WGS) entry which is preliminary data.</text>
</comment>
<sequence length="59" mass="6831">MLCCLKLDAELTARQELQADYEQKVMELSTEKEKLGNEKSDQEKENQGLQSEISQLKEK</sequence>
<feature type="region of interest" description="Disordered" evidence="1">
    <location>
        <begin position="30"/>
        <end position="59"/>
    </location>
</feature>
<accession>A0ABD0PRQ0</accession>
<dbReference type="Proteomes" id="UP001529510">
    <property type="component" value="Unassembled WGS sequence"/>
</dbReference>
<reference evidence="2 3" key="1">
    <citation type="submission" date="2024-05" db="EMBL/GenBank/DDBJ databases">
        <title>Genome sequencing and assembly of Indian major carp, Cirrhinus mrigala (Hamilton, 1822).</title>
        <authorList>
            <person name="Mohindra V."/>
            <person name="Chowdhury L.M."/>
            <person name="Lal K."/>
            <person name="Jena J.K."/>
        </authorList>
    </citation>
    <scope>NUCLEOTIDE SEQUENCE [LARGE SCALE GENOMIC DNA]</scope>
    <source>
        <strain evidence="2">CM1030</strain>
        <tissue evidence="2">Blood</tissue>
    </source>
</reference>
<dbReference type="AlphaFoldDB" id="A0ABD0PRQ0"/>
<gene>
    <name evidence="2" type="ORF">M9458_028810</name>
</gene>
<feature type="non-terminal residue" evidence="2">
    <location>
        <position position="59"/>
    </location>
</feature>